<proteinExistence type="predicted"/>
<organism evidence="1 2">
    <name type="scientific">Streptomyces triticiradicis</name>
    <dbReference type="NCBI Taxonomy" id="2651189"/>
    <lineage>
        <taxon>Bacteria</taxon>
        <taxon>Bacillati</taxon>
        <taxon>Actinomycetota</taxon>
        <taxon>Actinomycetes</taxon>
        <taxon>Kitasatosporales</taxon>
        <taxon>Streptomycetaceae</taxon>
        <taxon>Streptomyces</taxon>
    </lineage>
</organism>
<evidence type="ECO:0000313" key="2">
    <source>
        <dbReference type="Proteomes" id="UP000442990"/>
    </source>
</evidence>
<gene>
    <name evidence="1" type="ORF">F8144_11715</name>
</gene>
<accession>A0A7J5DJ83</accession>
<dbReference type="RefSeq" id="WP_151469200.1">
    <property type="nucleotide sequence ID" value="NZ_WBKG01000007.1"/>
</dbReference>
<name>A0A7J5DJ83_9ACTN</name>
<dbReference type="GO" id="GO:0003989">
    <property type="term" value="F:acetyl-CoA carboxylase activity"/>
    <property type="evidence" value="ECO:0007669"/>
    <property type="project" value="InterPro"/>
</dbReference>
<dbReference type="GO" id="GO:0004658">
    <property type="term" value="F:propionyl-CoA carboxylase activity"/>
    <property type="evidence" value="ECO:0007669"/>
    <property type="project" value="InterPro"/>
</dbReference>
<comment type="caution">
    <text evidence="1">The sequence shown here is derived from an EMBL/GenBank/DDBJ whole genome shotgun (WGS) entry which is preliminary data.</text>
</comment>
<dbReference type="AlphaFoldDB" id="A0A7J5DJ83"/>
<reference evidence="1 2" key="1">
    <citation type="submission" date="2019-09" db="EMBL/GenBank/DDBJ databases">
        <title>Isolation and identification of active actinomycetes.</title>
        <authorList>
            <person name="Yu Z."/>
            <person name="Han C."/>
            <person name="Yu B."/>
        </authorList>
    </citation>
    <scope>NUCLEOTIDE SEQUENCE [LARGE SCALE GENOMIC DNA]</scope>
    <source>
        <strain evidence="1 2">NEAU-H2</strain>
    </source>
</reference>
<evidence type="ECO:0000313" key="1">
    <source>
        <dbReference type="EMBL" id="KAB1988722.1"/>
    </source>
</evidence>
<keyword evidence="2" id="KW-1185">Reference proteome</keyword>
<dbReference type="Pfam" id="PF13822">
    <property type="entry name" value="ACC_epsilon"/>
    <property type="match status" value="1"/>
</dbReference>
<dbReference type="EMBL" id="WBKG01000007">
    <property type="protein sequence ID" value="KAB1988722.1"/>
    <property type="molecule type" value="Genomic_DNA"/>
</dbReference>
<sequence length="64" mass="6868">MSGADGIRVVSGEPTPEELAAVLVVLHGLAYQRVGDLPADVVRPAAWARAGRAHRPARIWRRTA</sequence>
<dbReference type="Proteomes" id="UP000442990">
    <property type="component" value="Unassembled WGS sequence"/>
</dbReference>
<protein>
    <submittedName>
        <fullName evidence="1">Acyl-CoA carboxylase subunit epsilon</fullName>
    </submittedName>
</protein>
<dbReference type="InterPro" id="IPR032716">
    <property type="entry name" value="ACC_epsilon"/>
</dbReference>